<proteinExistence type="predicted"/>
<accession>B0MMR7</accession>
<organism evidence="1 2">
    <name type="scientific">[Eubacterium] siraeum DSM 15702</name>
    <dbReference type="NCBI Taxonomy" id="428128"/>
    <lineage>
        <taxon>Bacteria</taxon>
        <taxon>Bacillati</taxon>
        <taxon>Bacillota</taxon>
        <taxon>Clostridia</taxon>
        <taxon>Eubacteriales</taxon>
        <taxon>Oscillospiraceae</taxon>
        <taxon>Oscillospiraceae incertae sedis</taxon>
    </lineage>
</organism>
<protein>
    <submittedName>
        <fullName evidence="1">Uncharacterized protein</fullName>
    </submittedName>
</protein>
<evidence type="ECO:0000313" key="2">
    <source>
        <dbReference type="Proteomes" id="UP000005326"/>
    </source>
</evidence>
<reference evidence="1" key="1">
    <citation type="submission" date="2007-10" db="EMBL/GenBank/DDBJ databases">
        <authorList>
            <person name="Fulton L."/>
            <person name="Clifton S."/>
            <person name="Fulton B."/>
            <person name="Xu J."/>
            <person name="Minx P."/>
            <person name="Pepin K.H."/>
            <person name="Johnson M."/>
            <person name="Thiruvilangam P."/>
            <person name="Bhonagiri V."/>
            <person name="Nash W.E."/>
            <person name="Mardis E.R."/>
            <person name="Wilson R.K."/>
        </authorList>
    </citation>
    <scope>NUCLEOTIDE SEQUENCE [LARGE SCALE GENOMIC DNA]</scope>
    <source>
        <strain evidence="1">DSM 15702</strain>
    </source>
</reference>
<reference evidence="1" key="2">
    <citation type="submission" date="2014-06" db="EMBL/GenBank/DDBJ databases">
        <title>Draft genome sequence of Eubacterium siraeum (DSM 15702).</title>
        <authorList>
            <person name="Sudarsanam P."/>
            <person name="Ley R."/>
            <person name="Guruge J."/>
            <person name="Turnbaugh P.J."/>
            <person name="Mahowald M."/>
            <person name="Liep D."/>
            <person name="Gordon J."/>
        </authorList>
    </citation>
    <scope>NUCLEOTIDE SEQUENCE</scope>
    <source>
        <strain evidence="1">DSM 15702</strain>
    </source>
</reference>
<sequence>MEVTAFIIELSAEVVKGIQGGNECSMMNNGKLRGEVVEGLVWGEGN</sequence>
<dbReference type="EMBL" id="ABCA03000043">
    <property type="protein sequence ID" value="EDS00978.1"/>
    <property type="molecule type" value="Genomic_DNA"/>
</dbReference>
<gene>
    <name evidence="1" type="ORF">EUBSIR_01074</name>
</gene>
<dbReference type="AlphaFoldDB" id="B0MMR7"/>
<comment type="caution">
    <text evidence="1">The sequence shown here is derived from an EMBL/GenBank/DDBJ whole genome shotgun (WGS) entry which is preliminary data.</text>
</comment>
<name>B0MMR7_9FIRM</name>
<keyword evidence="2" id="KW-1185">Reference proteome</keyword>
<evidence type="ECO:0000313" key="1">
    <source>
        <dbReference type="EMBL" id="EDS00978.1"/>
    </source>
</evidence>
<dbReference type="Proteomes" id="UP000005326">
    <property type="component" value="Unassembled WGS sequence"/>
</dbReference>